<evidence type="ECO:0000256" key="2">
    <source>
        <dbReference type="ARBA" id="ARBA00022771"/>
    </source>
</evidence>
<reference evidence="6" key="1">
    <citation type="submission" date="2021-12" db="EMBL/GenBank/DDBJ databases">
        <title>taxonomy of Moraxella sp. ZY201224.</title>
        <authorList>
            <person name="Li F."/>
        </authorList>
    </citation>
    <scope>NUCLEOTIDE SEQUENCE</scope>
    <source>
        <strain evidence="6">ZY201224</strain>
    </source>
</reference>
<name>A0ABY6F439_9GAMM</name>
<dbReference type="Proteomes" id="UP001063782">
    <property type="component" value="Chromosome"/>
</dbReference>
<evidence type="ECO:0000313" key="7">
    <source>
        <dbReference type="Proteomes" id="UP001063782"/>
    </source>
</evidence>
<evidence type="ECO:0000256" key="3">
    <source>
        <dbReference type="ARBA" id="ARBA00022833"/>
    </source>
</evidence>
<dbReference type="PROSITE" id="PS51128">
    <property type="entry name" value="ZF_DKSA_2"/>
    <property type="match status" value="1"/>
</dbReference>
<evidence type="ECO:0000313" key="6">
    <source>
        <dbReference type="EMBL" id="UXZ04823.1"/>
    </source>
</evidence>
<feature type="zinc finger region" description="dksA C4-type" evidence="4">
    <location>
        <begin position="36"/>
        <end position="60"/>
    </location>
</feature>
<keyword evidence="3" id="KW-0862">Zinc</keyword>
<dbReference type="RefSeq" id="WP_263076319.1">
    <property type="nucleotide sequence ID" value="NZ_CP089977.1"/>
</dbReference>
<feature type="domain" description="Zinc finger DksA/TraR C4-type" evidence="5">
    <location>
        <begin position="34"/>
        <end position="65"/>
    </location>
</feature>
<proteinExistence type="predicted"/>
<dbReference type="PANTHER" id="PTHR38777:SF1">
    <property type="entry name" value="DNAK SUPPRESSOR PROTEIN"/>
    <property type="match status" value="1"/>
</dbReference>
<evidence type="ECO:0000256" key="4">
    <source>
        <dbReference type="PROSITE-ProRule" id="PRU00510"/>
    </source>
</evidence>
<protein>
    <submittedName>
        <fullName evidence="6">TraR/DksA C4-type zinc finger protein</fullName>
    </submittedName>
</protein>
<dbReference type="InterPro" id="IPR000962">
    <property type="entry name" value="Znf_DskA_TraR"/>
</dbReference>
<evidence type="ECO:0000256" key="1">
    <source>
        <dbReference type="ARBA" id="ARBA00022723"/>
    </source>
</evidence>
<dbReference type="Gene3D" id="1.20.120.910">
    <property type="entry name" value="DksA, coiled-coil domain"/>
    <property type="match status" value="1"/>
</dbReference>
<keyword evidence="2" id="KW-0863">Zinc-finger</keyword>
<keyword evidence="7" id="KW-1185">Reference proteome</keyword>
<keyword evidence="1" id="KW-0479">Metal-binding</keyword>
<accession>A0ABY6F439</accession>
<dbReference type="PANTHER" id="PTHR38777">
    <property type="entry name" value="FELS-2 PROPHAGE PROTEIN"/>
    <property type="match status" value="1"/>
</dbReference>
<organism evidence="6 7">
    <name type="scientific">Moraxella nasicaprae</name>
    <dbReference type="NCBI Taxonomy" id="2904122"/>
    <lineage>
        <taxon>Bacteria</taxon>
        <taxon>Pseudomonadati</taxon>
        <taxon>Pseudomonadota</taxon>
        <taxon>Gammaproteobacteria</taxon>
        <taxon>Moraxellales</taxon>
        <taxon>Moraxellaceae</taxon>
        <taxon>Moraxella</taxon>
    </lineage>
</organism>
<dbReference type="Pfam" id="PF01258">
    <property type="entry name" value="zf-dskA_traR"/>
    <property type="match status" value="1"/>
</dbReference>
<dbReference type="EMBL" id="CP089977">
    <property type="protein sequence ID" value="UXZ04823.1"/>
    <property type="molecule type" value="Genomic_DNA"/>
</dbReference>
<gene>
    <name evidence="6" type="ORF">LU297_09725</name>
</gene>
<sequence length="74" mass="8399">MTDIIDQAQHQTELILAQHIKRARITQTSLPSATHCIDCNEPIPLLRQQKVAGCQRCVACQSDFENQKAKKARR</sequence>
<evidence type="ECO:0000259" key="5">
    <source>
        <dbReference type="Pfam" id="PF01258"/>
    </source>
</evidence>